<reference evidence="5 6" key="1">
    <citation type="submission" date="2017-01" db="EMBL/GenBank/DDBJ databases">
        <authorList>
            <person name="Mah S.A."/>
            <person name="Swanson W.J."/>
            <person name="Moy G.W."/>
            <person name="Vacquier V.D."/>
        </authorList>
    </citation>
    <scope>NUCLEOTIDE SEQUENCE [LARGE SCALE GENOMIC DNA]</scope>
    <source>
        <strain evidence="5 6">DSM 22694</strain>
    </source>
</reference>
<keyword evidence="3" id="KW-0804">Transcription</keyword>
<dbReference type="InterPro" id="IPR018062">
    <property type="entry name" value="HTH_AraC-typ_CS"/>
</dbReference>
<keyword evidence="2" id="KW-0238">DNA-binding</keyword>
<feature type="domain" description="HTH araC/xylS-type" evidence="4">
    <location>
        <begin position="161"/>
        <end position="258"/>
    </location>
</feature>
<dbReference type="KEGG" id="rsb:RS694_00180"/>
<name>A0A1P8K520_9BURK</name>
<evidence type="ECO:0000259" key="4">
    <source>
        <dbReference type="PROSITE" id="PS01124"/>
    </source>
</evidence>
<evidence type="ECO:0000313" key="6">
    <source>
        <dbReference type="Proteomes" id="UP000186110"/>
    </source>
</evidence>
<organism evidence="5 6">
    <name type="scientific">Rhodoferax saidenbachensis</name>
    <dbReference type="NCBI Taxonomy" id="1484693"/>
    <lineage>
        <taxon>Bacteria</taxon>
        <taxon>Pseudomonadati</taxon>
        <taxon>Pseudomonadota</taxon>
        <taxon>Betaproteobacteria</taxon>
        <taxon>Burkholderiales</taxon>
        <taxon>Comamonadaceae</taxon>
        <taxon>Rhodoferax</taxon>
    </lineage>
</organism>
<dbReference type="eggNOG" id="COG2207">
    <property type="taxonomic scope" value="Bacteria"/>
</dbReference>
<dbReference type="InterPro" id="IPR009057">
    <property type="entry name" value="Homeodomain-like_sf"/>
</dbReference>
<dbReference type="GO" id="GO:0005829">
    <property type="term" value="C:cytosol"/>
    <property type="evidence" value="ECO:0007669"/>
    <property type="project" value="TreeGrafter"/>
</dbReference>
<keyword evidence="1" id="KW-0805">Transcription regulation</keyword>
<dbReference type="SMART" id="SM00342">
    <property type="entry name" value="HTH_ARAC"/>
    <property type="match status" value="1"/>
</dbReference>
<dbReference type="Proteomes" id="UP000186110">
    <property type="component" value="Chromosome"/>
</dbReference>
<dbReference type="PANTHER" id="PTHR47894:SF4">
    <property type="entry name" value="HTH-TYPE TRANSCRIPTIONAL REGULATOR GADX"/>
    <property type="match status" value="1"/>
</dbReference>
<dbReference type="Gene3D" id="1.10.10.60">
    <property type="entry name" value="Homeodomain-like"/>
    <property type="match status" value="1"/>
</dbReference>
<dbReference type="PANTHER" id="PTHR47894">
    <property type="entry name" value="HTH-TYPE TRANSCRIPTIONAL REGULATOR GADX"/>
    <property type="match status" value="1"/>
</dbReference>
<dbReference type="RefSeq" id="WP_051391720.1">
    <property type="nucleotide sequence ID" value="NZ_CP019239.1"/>
</dbReference>
<proteinExistence type="predicted"/>
<evidence type="ECO:0000256" key="3">
    <source>
        <dbReference type="ARBA" id="ARBA00023163"/>
    </source>
</evidence>
<protein>
    <submittedName>
        <fullName evidence="5">AraC family transcriptional regulator</fullName>
    </submittedName>
</protein>
<accession>A0A1P8K520</accession>
<dbReference type="SUPFAM" id="SSF46689">
    <property type="entry name" value="Homeodomain-like"/>
    <property type="match status" value="1"/>
</dbReference>
<keyword evidence="6" id="KW-1185">Reference proteome</keyword>
<dbReference type="Pfam" id="PF12833">
    <property type="entry name" value="HTH_18"/>
    <property type="match status" value="1"/>
</dbReference>
<evidence type="ECO:0000256" key="2">
    <source>
        <dbReference type="ARBA" id="ARBA00023125"/>
    </source>
</evidence>
<dbReference type="PRINTS" id="PR00032">
    <property type="entry name" value="HTHARAC"/>
</dbReference>
<evidence type="ECO:0000256" key="1">
    <source>
        <dbReference type="ARBA" id="ARBA00023015"/>
    </source>
</evidence>
<sequence>MDPHFFDISVAVSHTLKTVRVRKHGVVWVRAGSKGIITPQRAKGQLLVQAGGLCLLAAGHQWDVSNHIGPSGRYAASVWTIPDAVADAFVNHYPALAGQPPLNGFATTTAPDDWAQTWERAQRAGDPGHSASAVHRGVELLLTLAEQRLVFPSRVQLSWTDRVTNLISQSPHADWSVDTLAQHFLLSGSTLRQRLQEESSNVTACLQEVRLELGLSLLQSTDIPVGQISQRCGYESHSRFTAAFRNRFGLSPSSVRIADAAQARPRKSALAQESSANG</sequence>
<gene>
    <name evidence="5" type="ORF">RS694_00180</name>
</gene>
<dbReference type="AlphaFoldDB" id="A0A1P8K520"/>
<dbReference type="STRING" id="1484693.RS694_00180"/>
<dbReference type="PROSITE" id="PS01124">
    <property type="entry name" value="HTH_ARAC_FAMILY_2"/>
    <property type="match status" value="1"/>
</dbReference>
<dbReference type="PROSITE" id="PS00041">
    <property type="entry name" value="HTH_ARAC_FAMILY_1"/>
    <property type="match status" value="1"/>
</dbReference>
<evidence type="ECO:0000313" key="5">
    <source>
        <dbReference type="EMBL" id="APW41114.1"/>
    </source>
</evidence>
<dbReference type="GO" id="GO:0000976">
    <property type="term" value="F:transcription cis-regulatory region binding"/>
    <property type="evidence" value="ECO:0007669"/>
    <property type="project" value="TreeGrafter"/>
</dbReference>
<dbReference type="GO" id="GO:0003700">
    <property type="term" value="F:DNA-binding transcription factor activity"/>
    <property type="evidence" value="ECO:0007669"/>
    <property type="project" value="InterPro"/>
</dbReference>
<dbReference type="InterPro" id="IPR018060">
    <property type="entry name" value="HTH_AraC"/>
</dbReference>
<dbReference type="InterPro" id="IPR020449">
    <property type="entry name" value="Tscrpt_reg_AraC-type_HTH"/>
</dbReference>
<dbReference type="EMBL" id="CP019239">
    <property type="protein sequence ID" value="APW41114.1"/>
    <property type="molecule type" value="Genomic_DNA"/>
</dbReference>